<evidence type="ECO:0000259" key="1">
    <source>
        <dbReference type="Pfam" id="PF01612"/>
    </source>
</evidence>
<dbReference type="EMBL" id="JBBPBM010000020">
    <property type="protein sequence ID" value="KAK8550508.1"/>
    <property type="molecule type" value="Genomic_DNA"/>
</dbReference>
<comment type="caution">
    <text evidence="2">The sequence shown here is derived from an EMBL/GenBank/DDBJ whole genome shotgun (WGS) entry which is preliminary data.</text>
</comment>
<organism evidence="2 3">
    <name type="scientific">Hibiscus sabdariffa</name>
    <name type="common">roselle</name>
    <dbReference type="NCBI Taxonomy" id="183260"/>
    <lineage>
        <taxon>Eukaryota</taxon>
        <taxon>Viridiplantae</taxon>
        <taxon>Streptophyta</taxon>
        <taxon>Embryophyta</taxon>
        <taxon>Tracheophyta</taxon>
        <taxon>Spermatophyta</taxon>
        <taxon>Magnoliopsida</taxon>
        <taxon>eudicotyledons</taxon>
        <taxon>Gunneridae</taxon>
        <taxon>Pentapetalae</taxon>
        <taxon>rosids</taxon>
        <taxon>malvids</taxon>
        <taxon>Malvales</taxon>
        <taxon>Malvaceae</taxon>
        <taxon>Malvoideae</taxon>
        <taxon>Hibiscus</taxon>
    </lineage>
</organism>
<evidence type="ECO:0000313" key="3">
    <source>
        <dbReference type="Proteomes" id="UP001472677"/>
    </source>
</evidence>
<name>A0ABR2E1U4_9ROSI</name>
<protein>
    <recommendedName>
        <fullName evidence="1">3'-5' exonuclease domain-containing protein</fullName>
    </recommendedName>
</protein>
<dbReference type="Pfam" id="PF01612">
    <property type="entry name" value="DNA_pol_A_exo1"/>
    <property type="match status" value="1"/>
</dbReference>
<dbReference type="InterPro" id="IPR012337">
    <property type="entry name" value="RNaseH-like_sf"/>
</dbReference>
<dbReference type="InterPro" id="IPR036397">
    <property type="entry name" value="RNaseH_sf"/>
</dbReference>
<accession>A0ABR2E1U4</accession>
<evidence type="ECO:0000313" key="2">
    <source>
        <dbReference type="EMBL" id="KAK8550508.1"/>
    </source>
</evidence>
<dbReference type="SUPFAM" id="SSF53098">
    <property type="entry name" value="Ribonuclease H-like"/>
    <property type="match status" value="1"/>
</dbReference>
<sequence length="145" mass="16136">MEVLMTKENAATFAGLEEVLSVEPFLGVHKYHRLKPSGPEVGYCTGSSPSPAIRKKNAIYLVDTVIGGPMLMYPCKPALESACITKVIHDRNRKRHSEALFFQFGIKLNNVMSTQIAYALIEQQERRMKLPDGHISYVGLLADPC</sequence>
<dbReference type="PANTHER" id="PTHR46814">
    <property type="entry name" value="EGALITARIAN, ISOFORM B"/>
    <property type="match status" value="1"/>
</dbReference>
<dbReference type="Proteomes" id="UP001472677">
    <property type="component" value="Unassembled WGS sequence"/>
</dbReference>
<reference evidence="2 3" key="1">
    <citation type="journal article" date="2024" name="G3 (Bethesda)">
        <title>Genome assembly of Hibiscus sabdariffa L. provides insights into metabolisms of medicinal natural products.</title>
        <authorList>
            <person name="Kim T."/>
        </authorList>
    </citation>
    <scope>NUCLEOTIDE SEQUENCE [LARGE SCALE GENOMIC DNA]</scope>
    <source>
        <strain evidence="2">TK-2024</strain>
        <tissue evidence="2">Old leaves</tissue>
    </source>
</reference>
<dbReference type="InterPro" id="IPR002562">
    <property type="entry name" value="3'-5'_exonuclease_dom"/>
</dbReference>
<keyword evidence="3" id="KW-1185">Reference proteome</keyword>
<dbReference type="PANTHER" id="PTHR46814:SF1">
    <property type="entry name" value="EGALITARIAN, ISOFORM B"/>
    <property type="match status" value="1"/>
</dbReference>
<proteinExistence type="predicted"/>
<gene>
    <name evidence="2" type="ORF">V6N12_039211</name>
</gene>
<feature type="domain" description="3'-5' exonuclease" evidence="1">
    <location>
        <begin position="52"/>
        <end position="125"/>
    </location>
</feature>
<dbReference type="Gene3D" id="3.30.420.10">
    <property type="entry name" value="Ribonuclease H-like superfamily/Ribonuclease H"/>
    <property type="match status" value="1"/>
</dbReference>